<dbReference type="Pfam" id="PF07690">
    <property type="entry name" value="MFS_1"/>
    <property type="match status" value="1"/>
</dbReference>
<evidence type="ECO:0000259" key="9">
    <source>
        <dbReference type="PROSITE" id="PS50850"/>
    </source>
</evidence>
<feature type="transmembrane region" description="Helical" evidence="8">
    <location>
        <begin position="179"/>
        <end position="202"/>
    </location>
</feature>
<dbReference type="Gene3D" id="1.20.1250.20">
    <property type="entry name" value="MFS general substrate transporter like domains"/>
    <property type="match status" value="1"/>
</dbReference>
<feature type="transmembrane region" description="Helical" evidence="8">
    <location>
        <begin position="530"/>
        <end position="550"/>
    </location>
</feature>
<dbReference type="PROSITE" id="PS50850">
    <property type="entry name" value="MFS"/>
    <property type="match status" value="1"/>
</dbReference>
<dbReference type="GO" id="GO:0022857">
    <property type="term" value="F:transmembrane transporter activity"/>
    <property type="evidence" value="ECO:0007669"/>
    <property type="project" value="InterPro"/>
</dbReference>
<feature type="transmembrane region" description="Helical" evidence="8">
    <location>
        <begin position="118"/>
        <end position="141"/>
    </location>
</feature>
<protein>
    <recommendedName>
        <fullName evidence="9">Major facilitator superfamily (MFS) profile domain-containing protein</fullName>
    </recommendedName>
</protein>
<reference evidence="11" key="1">
    <citation type="submission" date="2014-12" db="EMBL/GenBank/DDBJ databases">
        <title>Genome Sequence of Valsa Canker Pathogens Uncovers a Specific Adaption of Colonization on Woody Bark.</title>
        <authorList>
            <person name="Yin Z."/>
            <person name="Liu H."/>
            <person name="Gao X."/>
            <person name="Li Z."/>
            <person name="Song N."/>
            <person name="Ke X."/>
            <person name="Dai Q."/>
            <person name="Wu Y."/>
            <person name="Sun Y."/>
            <person name="Xu J.-R."/>
            <person name="Kang Z.K."/>
            <person name="Wang L."/>
            <person name="Huang L."/>
        </authorList>
    </citation>
    <scope>NUCLEOTIDE SEQUENCE [LARGE SCALE GENOMIC DNA]</scope>
    <source>
        <strain evidence="11">SXYL134</strain>
    </source>
</reference>
<feature type="transmembrane region" description="Helical" evidence="8">
    <location>
        <begin position="281"/>
        <end position="298"/>
    </location>
</feature>
<evidence type="ECO:0000256" key="5">
    <source>
        <dbReference type="ARBA" id="ARBA00022989"/>
    </source>
</evidence>
<keyword evidence="6 8" id="KW-0472">Membrane</keyword>
<dbReference type="InterPro" id="IPR036259">
    <property type="entry name" value="MFS_trans_sf"/>
</dbReference>
<name>A0A194UNM9_CYTMA</name>
<dbReference type="OrthoDB" id="10021397at2759"/>
<keyword evidence="3" id="KW-0813">Transport</keyword>
<evidence type="ECO:0000256" key="8">
    <source>
        <dbReference type="SAM" id="Phobius"/>
    </source>
</evidence>
<feature type="domain" description="Major facilitator superfamily (MFS) profile" evidence="9">
    <location>
        <begin position="53"/>
        <end position="553"/>
    </location>
</feature>
<comment type="subcellular location">
    <subcellularLocation>
        <location evidence="1">Membrane</location>
        <topology evidence="1">Multi-pass membrane protein</topology>
    </subcellularLocation>
</comment>
<feature type="transmembrane region" description="Helical" evidence="8">
    <location>
        <begin position="87"/>
        <end position="106"/>
    </location>
</feature>
<evidence type="ECO:0000256" key="1">
    <source>
        <dbReference type="ARBA" id="ARBA00004141"/>
    </source>
</evidence>
<feature type="compositionally biased region" description="Basic and acidic residues" evidence="7">
    <location>
        <begin position="572"/>
        <end position="600"/>
    </location>
</feature>
<keyword evidence="11" id="KW-1185">Reference proteome</keyword>
<feature type="transmembrane region" description="Helical" evidence="8">
    <location>
        <begin position="448"/>
        <end position="474"/>
    </location>
</feature>
<feature type="transmembrane region" description="Helical" evidence="8">
    <location>
        <begin position="319"/>
        <end position="342"/>
    </location>
</feature>
<accession>A0A194UNM9</accession>
<feature type="transmembrane region" description="Helical" evidence="8">
    <location>
        <begin position="248"/>
        <end position="269"/>
    </location>
</feature>
<dbReference type="PANTHER" id="PTHR23501:SF12">
    <property type="entry name" value="MAJOR FACILITATOR SUPERFAMILY (MFS) PROFILE DOMAIN-CONTAINING PROTEIN-RELATED"/>
    <property type="match status" value="1"/>
</dbReference>
<dbReference type="AlphaFoldDB" id="A0A194UNM9"/>
<feature type="transmembrane region" description="Helical" evidence="8">
    <location>
        <begin position="362"/>
        <end position="383"/>
    </location>
</feature>
<evidence type="ECO:0000313" key="11">
    <source>
        <dbReference type="Proteomes" id="UP000078576"/>
    </source>
</evidence>
<evidence type="ECO:0000256" key="6">
    <source>
        <dbReference type="ARBA" id="ARBA00023136"/>
    </source>
</evidence>
<feature type="transmembrane region" description="Helical" evidence="8">
    <location>
        <begin position="208"/>
        <end position="228"/>
    </location>
</feature>
<dbReference type="STRING" id="694573.A0A194UNM9"/>
<evidence type="ECO:0000313" key="10">
    <source>
        <dbReference type="EMBL" id="KUI53269.1"/>
    </source>
</evidence>
<dbReference type="SUPFAM" id="SSF103473">
    <property type="entry name" value="MFS general substrate transporter"/>
    <property type="match status" value="1"/>
</dbReference>
<evidence type="ECO:0000256" key="2">
    <source>
        <dbReference type="ARBA" id="ARBA00007520"/>
    </source>
</evidence>
<feature type="region of interest" description="Disordered" evidence="7">
    <location>
        <begin position="14"/>
        <end position="34"/>
    </location>
</feature>
<dbReference type="InterPro" id="IPR020846">
    <property type="entry name" value="MFS_dom"/>
</dbReference>
<dbReference type="Proteomes" id="UP000078576">
    <property type="component" value="Unassembled WGS sequence"/>
</dbReference>
<proteinExistence type="inferred from homology"/>
<gene>
    <name evidence="10" type="ORF">VP1G_00620</name>
</gene>
<evidence type="ECO:0000256" key="3">
    <source>
        <dbReference type="ARBA" id="ARBA00022448"/>
    </source>
</evidence>
<comment type="similarity">
    <text evidence="2">Belongs to the major facilitator superfamily. TCR/Tet family.</text>
</comment>
<keyword evidence="5 8" id="KW-1133">Transmembrane helix</keyword>
<feature type="transmembrane region" description="Helical" evidence="8">
    <location>
        <begin position="388"/>
        <end position="405"/>
    </location>
</feature>
<evidence type="ECO:0000256" key="4">
    <source>
        <dbReference type="ARBA" id="ARBA00022692"/>
    </source>
</evidence>
<feature type="transmembrane region" description="Helical" evidence="8">
    <location>
        <begin position="147"/>
        <end position="167"/>
    </location>
</feature>
<dbReference type="PANTHER" id="PTHR23501">
    <property type="entry name" value="MAJOR FACILITATOR SUPERFAMILY"/>
    <property type="match status" value="1"/>
</dbReference>
<keyword evidence="4 8" id="KW-0812">Transmembrane</keyword>
<sequence>MLTVATYCGINSTKEINGDTPKPKPKPKEANMTEDITTPRSGLSISPGRWRAMVVMTAIFVFVNGYDISNTANIQTSIYEAYGHIELFSWITLAYCIGIAGLMPLVRRLAEVFDFRPMLLISTVIFALGSVIAGSSASLYGVIVGRAITGCGASGMTYLVVGYVAFFSKPADVARVQGMIGMMLSIGLIVGPLVGTGFASAPHATWRWAYYVVLPILGLFLVPVWLVFPSYTVPQPASSTLRTQLADIDWVGAVLHAGTFLTLSMAMTLSGSKYDWSEGSAIALWVIGGLSLCCYVVQQKLSIFTTPSKRIFPGHLLRNHTVVSANMGSFCAAFAYSIGLYYFPIFFSLVHGHSPVQSAVRFLPFIGVFIAGSIVAGGLLPVIGRYKIMYMIGGPIILTSGALITTQMRPSASESTVMGLEALLGFGAGLVFSYAMPISTAVLPPEELMAAACLSNLSTLGTISLSLSIAGVVFQNVGHRLLMDAIGPYGFSKQDIRLALGGAASPIWEASDPAIQELAISAVAWTINTVFWLVLTAGAICTVASLAMSWEKLDFRKAKHNEEEPCTGETEESTKDGESHERTTEDDTKDGKEEKEGVSD</sequence>
<feature type="transmembrane region" description="Helical" evidence="8">
    <location>
        <begin position="417"/>
        <end position="436"/>
    </location>
</feature>
<dbReference type="EMBL" id="KN714668">
    <property type="protein sequence ID" value="KUI53269.1"/>
    <property type="molecule type" value="Genomic_DNA"/>
</dbReference>
<dbReference type="InterPro" id="IPR011701">
    <property type="entry name" value="MFS"/>
</dbReference>
<organism evidence="10 11">
    <name type="scientific">Cytospora mali</name>
    <name type="common">Apple Valsa canker fungus</name>
    <name type="synonym">Valsa mali</name>
    <dbReference type="NCBI Taxonomy" id="578113"/>
    <lineage>
        <taxon>Eukaryota</taxon>
        <taxon>Fungi</taxon>
        <taxon>Dikarya</taxon>
        <taxon>Ascomycota</taxon>
        <taxon>Pezizomycotina</taxon>
        <taxon>Sordariomycetes</taxon>
        <taxon>Sordariomycetidae</taxon>
        <taxon>Diaporthales</taxon>
        <taxon>Cytosporaceae</taxon>
        <taxon>Cytospora</taxon>
    </lineage>
</organism>
<feature type="region of interest" description="Disordered" evidence="7">
    <location>
        <begin position="559"/>
        <end position="600"/>
    </location>
</feature>
<feature type="transmembrane region" description="Helical" evidence="8">
    <location>
        <begin position="50"/>
        <end position="67"/>
    </location>
</feature>
<dbReference type="GO" id="GO:0005886">
    <property type="term" value="C:plasma membrane"/>
    <property type="evidence" value="ECO:0007669"/>
    <property type="project" value="TreeGrafter"/>
</dbReference>
<evidence type="ECO:0000256" key="7">
    <source>
        <dbReference type="SAM" id="MobiDB-lite"/>
    </source>
</evidence>